<dbReference type="GO" id="GO:0019346">
    <property type="term" value="P:transsulfuration"/>
    <property type="evidence" value="ECO:0007669"/>
    <property type="project" value="InterPro"/>
</dbReference>
<keyword evidence="11" id="KW-1185">Reference proteome</keyword>
<keyword evidence="6" id="KW-0198">Cysteine biosynthesis</keyword>
<dbReference type="Pfam" id="PF01053">
    <property type="entry name" value="Cys_Met_Meta_PP"/>
    <property type="match status" value="1"/>
</dbReference>
<accession>A0A9N8EBS4</accession>
<comment type="caution">
    <text evidence="10">The sequence shown here is derived from an EMBL/GenBank/DDBJ whole genome shotgun (WGS) entry which is preliminary data.</text>
</comment>
<dbReference type="GO" id="GO:0005737">
    <property type="term" value="C:cytoplasm"/>
    <property type="evidence" value="ECO:0007669"/>
    <property type="project" value="TreeGrafter"/>
</dbReference>
<dbReference type="SUPFAM" id="SSF53383">
    <property type="entry name" value="PLP-dependent transferases"/>
    <property type="match status" value="1"/>
</dbReference>
<dbReference type="PANTHER" id="PTHR11808">
    <property type="entry name" value="TRANS-SULFURATION ENZYME FAMILY MEMBER"/>
    <property type="match status" value="1"/>
</dbReference>
<evidence type="ECO:0000313" key="10">
    <source>
        <dbReference type="EMBL" id="CAB9517500.1"/>
    </source>
</evidence>
<dbReference type="GO" id="GO:0004123">
    <property type="term" value="F:cystathionine gamma-lyase activity"/>
    <property type="evidence" value="ECO:0007669"/>
    <property type="project" value="TreeGrafter"/>
</dbReference>
<evidence type="ECO:0000256" key="2">
    <source>
        <dbReference type="ARBA" id="ARBA00005038"/>
    </source>
</evidence>
<evidence type="ECO:0000256" key="7">
    <source>
        <dbReference type="ARBA" id="ARBA00029853"/>
    </source>
</evidence>
<sequence>MSASLLSLFLTRARPSLERKVISYTRAFSFSPGDAGQKAEELAQQQQQQCMSHTDQPSLSTVAAHAGVTTTTRYTNQALAPPIELATTYTRPAQGTYEPSHAVYSRMDNPTRRLLEQTVWQLETNTTSTIICNSDNSTTCMTYAFASGMMAASSIVLAHQLPLTVILPLDLYHGVSTVMVDVFQEKWGVKVRRVDLTDPKLLQQELLQLTQEQHDIDTTHNILIWIETPSNPSCHVMDIPAICQIVQKVRKQQQQQTNITTVVDSTLAPPVIQQPLLLCQNGNNHHHPDNAGIDLVMHSATKYMAGHSDATVGIVTASPFTQQGRMLGPKLQQTQIAVGGVASPMDSWLTLRGLRTLHVRVQRQSQTAMTLATRLQELKQQQQQQQQDKNSIMIIQKVHYPGLISHPQHAVAKRQMKQQQYGGVLSVEFASPHLAMAFAGALNIMYRATSLGGTETLVEERRSIEPPGRQTSPPGLVRISVGLEAETDLLRDVERALDIAKQVCHENCDS</sequence>
<comment type="pathway">
    <text evidence="2">Amino-acid biosynthesis; L-cysteine biosynthesis; L-cysteine from L-homocysteine and L-serine: step 2/2.</text>
</comment>
<name>A0A9N8EBS4_9STRA</name>
<keyword evidence="6" id="KW-0028">Amino-acid biosynthesis</keyword>
<evidence type="ECO:0000313" key="11">
    <source>
        <dbReference type="Proteomes" id="UP001153069"/>
    </source>
</evidence>
<evidence type="ECO:0000256" key="3">
    <source>
        <dbReference type="ARBA" id="ARBA00009077"/>
    </source>
</evidence>
<evidence type="ECO:0000256" key="4">
    <source>
        <dbReference type="ARBA" id="ARBA00012085"/>
    </source>
</evidence>
<evidence type="ECO:0000256" key="8">
    <source>
        <dbReference type="RuleBase" id="RU362118"/>
    </source>
</evidence>
<dbReference type="EC" id="4.4.1.1" evidence="4"/>
<evidence type="ECO:0000256" key="5">
    <source>
        <dbReference type="ARBA" id="ARBA00022898"/>
    </source>
</evidence>
<dbReference type="GO" id="GO:0030170">
    <property type="term" value="F:pyridoxal phosphate binding"/>
    <property type="evidence" value="ECO:0007669"/>
    <property type="project" value="InterPro"/>
</dbReference>
<keyword evidence="5 8" id="KW-0663">Pyridoxal phosphate</keyword>
<dbReference type="Gene3D" id="3.90.1150.10">
    <property type="entry name" value="Aspartate Aminotransferase, domain 1"/>
    <property type="match status" value="1"/>
</dbReference>
<protein>
    <recommendedName>
        <fullName evidence="4">cystathionine gamma-lyase</fullName>
        <ecNumber evidence="4">4.4.1.1</ecNumber>
    </recommendedName>
    <alternativeName>
        <fullName evidence="7">Gamma-cystathionase</fullName>
    </alternativeName>
</protein>
<dbReference type="PROSITE" id="PS00868">
    <property type="entry name" value="CYS_MET_METAB_PP"/>
    <property type="match status" value="1"/>
</dbReference>
<comment type="cofactor">
    <cofactor evidence="1 8">
        <name>pyridoxal 5'-phosphate</name>
        <dbReference type="ChEBI" id="CHEBI:597326"/>
    </cofactor>
</comment>
<dbReference type="InterPro" id="IPR054542">
    <property type="entry name" value="Cys_met_metab_PP"/>
</dbReference>
<dbReference type="InterPro" id="IPR015421">
    <property type="entry name" value="PyrdxlP-dep_Trfase_major"/>
</dbReference>
<dbReference type="InterPro" id="IPR015424">
    <property type="entry name" value="PyrdxlP-dep_Trfase"/>
</dbReference>
<feature type="coiled-coil region" evidence="9">
    <location>
        <begin position="361"/>
        <end position="388"/>
    </location>
</feature>
<dbReference type="Gene3D" id="3.40.640.10">
    <property type="entry name" value="Type I PLP-dependent aspartate aminotransferase-like (Major domain)"/>
    <property type="match status" value="1"/>
</dbReference>
<dbReference type="EMBL" id="CAICTM010000860">
    <property type="protein sequence ID" value="CAB9517500.1"/>
    <property type="molecule type" value="Genomic_DNA"/>
</dbReference>
<dbReference type="AlphaFoldDB" id="A0A9N8EBS4"/>
<evidence type="ECO:0000256" key="9">
    <source>
        <dbReference type="SAM" id="Coils"/>
    </source>
</evidence>
<dbReference type="InterPro" id="IPR000277">
    <property type="entry name" value="Cys/Met-Metab_PyrdxlP-dep_enz"/>
</dbReference>
<dbReference type="Proteomes" id="UP001153069">
    <property type="component" value="Unassembled WGS sequence"/>
</dbReference>
<dbReference type="OrthoDB" id="3512640at2759"/>
<proteinExistence type="inferred from homology"/>
<dbReference type="PANTHER" id="PTHR11808:SF15">
    <property type="entry name" value="CYSTATHIONINE GAMMA-LYASE"/>
    <property type="match status" value="1"/>
</dbReference>
<evidence type="ECO:0000256" key="1">
    <source>
        <dbReference type="ARBA" id="ARBA00001933"/>
    </source>
</evidence>
<keyword evidence="9" id="KW-0175">Coiled coil</keyword>
<dbReference type="InterPro" id="IPR015422">
    <property type="entry name" value="PyrdxlP-dep_Trfase_small"/>
</dbReference>
<organism evidence="10 11">
    <name type="scientific">Seminavis robusta</name>
    <dbReference type="NCBI Taxonomy" id="568900"/>
    <lineage>
        <taxon>Eukaryota</taxon>
        <taxon>Sar</taxon>
        <taxon>Stramenopiles</taxon>
        <taxon>Ochrophyta</taxon>
        <taxon>Bacillariophyta</taxon>
        <taxon>Bacillariophyceae</taxon>
        <taxon>Bacillariophycidae</taxon>
        <taxon>Naviculales</taxon>
        <taxon>Naviculaceae</taxon>
        <taxon>Seminavis</taxon>
    </lineage>
</organism>
<reference evidence="10" key="1">
    <citation type="submission" date="2020-06" db="EMBL/GenBank/DDBJ databases">
        <authorList>
            <consortium name="Plant Systems Biology data submission"/>
        </authorList>
    </citation>
    <scope>NUCLEOTIDE SEQUENCE</scope>
    <source>
        <strain evidence="10">D6</strain>
    </source>
</reference>
<dbReference type="GO" id="GO:0019343">
    <property type="term" value="P:cysteine biosynthetic process via cystathionine"/>
    <property type="evidence" value="ECO:0007669"/>
    <property type="project" value="TreeGrafter"/>
</dbReference>
<comment type="similarity">
    <text evidence="3 8">Belongs to the trans-sulfuration enzymes family.</text>
</comment>
<gene>
    <name evidence="10" type="ORF">SEMRO_861_G212230.1</name>
</gene>
<evidence type="ECO:0000256" key="6">
    <source>
        <dbReference type="ARBA" id="ARBA00023192"/>
    </source>
</evidence>